<dbReference type="InterPro" id="IPR036388">
    <property type="entry name" value="WH-like_DNA-bd_sf"/>
</dbReference>
<evidence type="ECO:0000313" key="3">
    <source>
        <dbReference type="Proteomes" id="UP000004622"/>
    </source>
</evidence>
<gene>
    <name evidence="2" type="ORF">A33O_18929</name>
</gene>
<reference evidence="2 3" key="1">
    <citation type="journal article" date="2012" name="J. Bacteriol.">
        <title>Genome Sequence of Nitratireductor aquibiodomus Strain RA22.</title>
        <authorList>
            <person name="Singh A."/>
            <person name="Jangir P.K."/>
            <person name="Kumari C."/>
            <person name="Sharma R."/>
        </authorList>
    </citation>
    <scope>NUCLEOTIDE SEQUENCE [LARGE SCALE GENOMIC DNA]</scope>
    <source>
        <strain evidence="2 3">RA22</strain>
    </source>
</reference>
<evidence type="ECO:0000313" key="2">
    <source>
        <dbReference type="EMBL" id="EIM72742.1"/>
    </source>
</evidence>
<protein>
    <submittedName>
        <fullName evidence="2">ECF subfamily RNA polymerase sigma-24 factor</fullName>
    </submittedName>
</protein>
<dbReference type="Gene3D" id="1.10.10.10">
    <property type="entry name" value="Winged helix-like DNA-binding domain superfamily/Winged helix DNA-binding domain"/>
    <property type="match status" value="1"/>
</dbReference>
<accession>I5BT40</accession>
<name>I5BT40_9HYPH</name>
<feature type="compositionally biased region" description="Low complexity" evidence="1">
    <location>
        <begin position="1"/>
        <end position="13"/>
    </location>
</feature>
<proteinExistence type="predicted"/>
<dbReference type="Proteomes" id="UP000004622">
    <property type="component" value="Unassembled WGS sequence"/>
</dbReference>
<sequence>MAEAPSSQSAEPASSEEPDEPLQIAPLTRGRCKRLERTEREIVSALELPGQELVRRAECADERDPLFLSVESLVFFIRRAIHSSDTKTRDALFRLLFERCRPFFRGKFRGFDRETREDLQGDVMRKVVEDLFAPDDRGDYMQERFWDYLTKKTVDACRTAFRHSGDTESLDSGFSGEGNSEGLTLLEKQADERLSPEQLSMISDGLAKLPPRLRQVFLLRHYVGMKIGADNPADEPEGEVTIARRYGRSGRTIRNWLKEADALLAGFRENENGE</sequence>
<feature type="region of interest" description="Disordered" evidence="1">
    <location>
        <begin position="1"/>
        <end position="26"/>
    </location>
</feature>
<dbReference type="AlphaFoldDB" id="I5BT40"/>
<comment type="caution">
    <text evidence="2">The sequence shown here is derived from an EMBL/GenBank/DDBJ whole genome shotgun (WGS) entry which is preliminary data.</text>
</comment>
<organism evidence="2 3">
    <name type="scientific">Nitratireductor aquibiodomus RA22</name>
    <dbReference type="NCBI Taxonomy" id="1189611"/>
    <lineage>
        <taxon>Bacteria</taxon>
        <taxon>Pseudomonadati</taxon>
        <taxon>Pseudomonadota</taxon>
        <taxon>Alphaproteobacteria</taxon>
        <taxon>Hyphomicrobiales</taxon>
        <taxon>Phyllobacteriaceae</taxon>
        <taxon>Nitratireductor</taxon>
    </lineage>
</organism>
<dbReference type="EMBL" id="AJXZ01000049">
    <property type="protein sequence ID" value="EIM72742.1"/>
    <property type="molecule type" value="Genomic_DNA"/>
</dbReference>
<dbReference type="PATRIC" id="fig|1189611.3.peg.3820"/>
<evidence type="ECO:0000256" key="1">
    <source>
        <dbReference type="SAM" id="MobiDB-lite"/>
    </source>
</evidence>